<evidence type="ECO:0000259" key="1">
    <source>
        <dbReference type="PROSITE" id="PS50181"/>
    </source>
</evidence>
<feature type="domain" description="F-box" evidence="1">
    <location>
        <begin position="1"/>
        <end position="47"/>
    </location>
</feature>
<dbReference type="PROSITE" id="PS50181">
    <property type="entry name" value="FBOX"/>
    <property type="match status" value="1"/>
</dbReference>
<accession>A0A1L7XJV0</accession>
<dbReference type="EMBL" id="FJOG01000030">
    <property type="protein sequence ID" value="CZR65288.1"/>
    <property type="molecule type" value="Genomic_DNA"/>
</dbReference>
<proteinExistence type="predicted"/>
<sequence>MLSLIDLPYEVLSYIIDCLSLQDIYCLAQANTAFEFILKEENICKSILQTKLRNSDEALAAVAAGGGNARNLRRALKRHTALATTSPFVVATIGLCDAYLYCKGVLCYTLDDKIRVLNLHHSGQSELVISIPSLLAHALSDINENSKGYFQILYYSDYILSCIYRSSSVDLTTWLISFNLRSRQILAAHELDSIDKIFVRHNKQYLYYGTHSELGTDGYKKWVICGYDFKTRKWFDLKVHLPDMVGSEIGSTICFELYDGYFYGLSNQTSFEVEEIDWTSFYHCIRFPLSSPCKDLLEKTENKSMWRRQHQEGPIDDRWTNLRLMEDESTGELKIVEARKEWYLGSSRSQRTYYTTDLVFSRLSKEEDAEDSLNSPSVSSSDPGLQYFSLPLWVPDSTLAAEEAALSSASSALSASTSASSLAGLKKWGSSQRGMKGVEEEPHVNGKAAGDAINNASTQSGKTYIDVGEADRMVSIDRKGKGKERCNTKPMVQQRSTPAITKVGVGRGNWAWKERAMYQDVNMGFYFGLDRKSEG</sequence>
<reference evidence="2 3" key="1">
    <citation type="submission" date="2016-03" db="EMBL/GenBank/DDBJ databases">
        <authorList>
            <person name="Ploux O."/>
        </authorList>
    </citation>
    <scope>NUCLEOTIDE SEQUENCE [LARGE SCALE GENOMIC DNA]</scope>
    <source>
        <strain evidence="2 3">UAMH 11012</strain>
    </source>
</reference>
<name>A0A1L7XJV0_9HELO</name>
<dbReference type="CDD" id="cd09917">
    <property type="entry name" value="F-box_SF"/>
    <property type="match status" value="1"/>
</dbReference>
<dbReference type="InterPro" id="IPR001810">
    <property type="entry name" value="F-box_dom"/>
</dbReference>
<dbReference type="AlphaFoldDB" id="A0A1L7XJV0"/>
<organism evidence="2 3">
    <name type="scientific">Phialocephala subalpina</name>
    <dbReference type="NCBI Taxonomy" id="576137"/>
    <lineage>
        <taxon>Eukaryota</taxon>
        <taxon>Fungi</taxon>
        <taxon>Dikarya</taxon>
        <taxon>Ascomycota</taxon>
        <taxon>Pezizomycotina</taxon>
        <taxon>Leotiomycetes</taxon>
        <taxon>Helotiales</taxon>
        <taxon>Mollisiaceae</taxon>
        <taxon>Phialocephala</taxon>
        <taxon>Phialocephala fortinii species complex</taxon>
    </lineage>
</organism>
<dbReference type="STRING" id="576137.A0A1L7XJV0"/>
<protein>
    <recommendedName>
        <fullName evidence="1">F-box domain-containing protein</fullName>
    </recommendedName>
</protein>
<keyword evidence="3" id="KW-1185">Reference proteome</keyword>
<dbReference type="SUPFAM" id="SSF81383">
    <property type="entry name" value="F-box domain"/>
    <property type="match status" value="1"/>
</dbReference>
<dbReference type="Proteomes" id="UP000184330">
    <property type="component" value="Unassembled WGS sequence"/>
</dbReference>
<dbReference type="OrthoDB" id="5359231at2759"/>
<gene>
    <name evidence="2" type="ORF">PAC_15188</name>
</gene>
<dbReference type="InterPro" id="IPR036047">
    <property type="entry name" value="F-box-like_dom_sf"/>
</dbReference>
<evidence type="ECO:0000313" key="2">
    <source>
        <dbReference type="EMBL" id="CZR65288.1"/>
    </source>
</evidence>
<evidence type="ECO:0000313" key="3">
    <source>
        <dbReference type="Proteomes" id="UP000184330"/>
    </source>
</evidence>